<protein>
    <submittedName>
        <fullName evidence="4">Uncharacterized protein LOC106179655</fullName>
    </submittedName>
</protein>
<evidence type="ECO:0000259" key="2">
    <source>
        <dbReference type="PROSITE" id="PS00028"/>
    </source>
</evidence>
<feature type="region of interest" description="Disordered" evidence="1">
    <location>
        <begin position="263"/>
        <end position="289"/>
    </location>
</feature>
<dbReference type="AlphaFoldDB" id="A0A1S3K994"/>
<organism evidence="3 4">
    <name type="scientific">Lingula anatina</name>
    <name type="common">Brachiopod</name>
    <name type="synonym">Lingula unguis</name>
    <dbReference type="NCBI Taxonomy" id="7574"/>
    <lineage>
        <taxon>Eukaryota</taxon>
        <taxon>Metazoa</taxon>
        <taxon>Spiralia</taxon>
        <taxon>Lophotrochozoa</taxon>
        <taxon>Brachiopoda</taxon>
        <taxon>Linguliformea</taxon>
        <taxon>Lingulata</taxon>
        <taxon>Lingulida</taxon>
        <taxon>Linguloidea</taxon>
        <taxon>Lingulidae</taxon>
        <taxon>Lingula</taxon>
    </lineage>
</organism>
<proteinExistence type="predicted"/>
<sequence length="389" mass="43457">MQSPTSASFSTLGELTVPDLSSKDGPHQDDVSSIFQNAVTHECKICEGAQFDNCICQLLSSTVESSSVVNMDQLEGVTKVLGGVNDIYQVLGRDDILKSELLHDIDLYLECDEDSVYVVPPSKVESWNQPGKYQNYKISFHFSKPGEQLSGTREPNTRRTKCSECEYRCKKEYLMRDHRAKCHGEKDLFSCKECSYIGHRYRHLQKHALRMHSKGTSTTGGFVDNAGVTVAAPVACQHSDELGIAGNSFKGCPDRVLQDEANNNIKRGKSSNAEAASFDGSRTNAPDKTLTVPSKKIKTLQQAVALKTQNCSCRVKKCVSKFKRNQKDAYNRNINWTCYPNNCKGDSKTCAQPPRFNYHCPNKQCDFFCSKKSKLLVHIAQVHSVEIKK</sequence>
<reference evidence="4" key="1">
    <citation type="submission" date="2025-08" db="UniProtKB">
        <authorList>
            <consortium name="RefSeq"/>
        </authorList>
    </citation>
    <scope>IDENTIFICATION</scope>
    <source>
        <tissue evidence="4">Gonads</tissue>
    </source>
</reference>
<dbReference type="InParanoid" id="A0A1S3K994"/>
<dbReference type="SMART" id="SM00355">
    <property type="entry name" value="ZnF_C2H2"/>
    <property type="match status" value="3"/>
</dbReference>
<dbReference type="GeneID" id="106179655"/>
<feature type="compositionally biased region" description="Polar residues" evidence="1">
    <location>
        <begin position="263"/>
        <end position="286"/>
    </location>
</feature>
<dbReference type="KEGG" id="lak:106179655"/>
<dbReference type="InterPro" id="IPR013087">
    <property type="entry name" value="Znf_C2H2_type"/>
</dbReference>
<dbReference type="RefSeq" id="XP_013418831.1">
    <property type="nucleotide sequence ID" value="XM_013563377.1"/>
</dbReference>
<name>A0A1S3K994_LINAN</name>
<keyword evidence="3" id="KW-1185">Reference proteome</keyword>
<evidence type="ECO:0000313" key="3">
    <source>
        <dbReference type="Proteomes" id="UP000085678"/>
    </source>
</evidence>
<dbReference type="PROSITE" id="PS00028">
    <property type="entry name" value="ZINC_FINGER_C2H2_1"/>
    <property type="match status" value="1"/>
</dbReference>
<dbReference type="Proteomes" id="UP000085678">
    <property type="component" value="Unplaced"/>
</dbReference>
<feature type="domain" description="C2H2-type" evidence="2">
    <location>
        <begin position="360"/>
        <end position="383"/>
    </location>
</feature>
<dbReference type="Gene3D" id="3.30.160.60">
    <property type="entry name" value="Classic Zinc Finger"/>
    <property type="match status" value="1"/>
</dbReference>
<evidence type="ECO:0000256" key="1">
    <source>
        <dbReference type="SAM" id="MobiDB-lite"/>
    </source>
</evidence>
<evidence type="ECO:0000313" key="4">
    <source>
        <dbReference type="RefSeq" id="XP_013418831.1"/>
    </source>
</evidence>
<gene>
    <name evidence="4" type="primary">LOC106179655</name>
</gene>
<accession>A0A1S3K994</accession>